<sequence>MSHFSVLIIGNNPEEALAPFHEFECTGIDDQYIQEIDITEEIRGDIESECSVESAVSYHLGDNKSVTSDSLLDLAETHKYGYAIVRDGELIKAVKRTNPNKKWDWYQIGGRWSGFFLHRSGMCVDSIKKSDIDFTGMIADKAIVAKRNYEAFAAAITGHEYPRSWPSIMETLGKDNIDQARDIYHSQPALNAIKKAGLNFLFKCPVEHFGHDEQAFVTREASSFFSPYAIIHEGVWIAKGEMGWFGMSDDDVTQEEWNEKVFELIRDLPDDAILSVYDCHI</sequence>
<reference evidence="1" key="1">
    <citation type="submission" date="2022-03" db="EMBL/GenBank/DDBJ databases">
        <title>Genome Sequence of a New Salmonella enterica Strain (Salmonella Abeokuta) isolated from Poultry Feed in Nigeria.</title>
        <authorList>
            <person name="Fagbamila I."/>
            <person name="Barco L."/>
            <person name="Monorella C."/>
            <person name="Beld M.V.D."/>
            <person name="Mooijman K."/>
            <person name="Hernandez-Segura A."/>
            <person name="Orsini M."/>
            <person name="Ajayi O."/>
            <person name="Ngulukun S."/>
            <person name="Jambalang A.-R."/>
            <person name="Sati N."/>
            <person name="Emmennaa P."/>
            <person name="Ankeli P."/>
            <person name="Muhammad M."/>
        </authorList>
    </citation>
    <scope>NUCLEOTIDE SEQUENCE</scope>
    <source>
        <strain evidence="1">OG19FER4</strain>
    </source>
</reference>
<dbReference type="RefSeq" id="WP_242105172.1">
    <property type="nucleotide sequence ID" value="NZ_CP093445.1"/>
</dbReference>
<gene>
    <name evidence="1" type="ORF">MOV10_14355</name>
</gene>
<evidence type="ECO:0000313" key="1">
    <source>
        <dbReference type="EMBL" id="UNO32320.1"/>
    </source>
</evidence>
<dbReference type="EMBL" id="CP093445">
    <property type="protein sequence ID" value="UNO32320.1"/>
    <property type="molecule type" value="Genomic_DNA"/>
</dbReference>
<proteinExistence type="predicted"/>
<dbReference type="AlphaFoldDB" id="A0A8T9IE59"/>
<organism evidence="1">
    <name type="scientific">Salmonella enterica subsp. enterica serovar Abeokuta</name>
    <dbReference type="NCBI Taxonomy" id="2926665"/>
    <lineage>
        <taxon>Bacteria</taxon>
        <taxon>Pseudomonadati</taxon>
        <taxon>Pseudomonadota</taxon>
        <taxon>Gammaproteobacteria</taxon>
        <taxon>Enterobacterales</taxon>
        <taxon>Enterobacteriaceae</taxon>
        <taxon>Salmonella</taxon>
    </lineage>
</organism>
<protein>
    <submittedName>
        <fullName evidence="1">Uncharacterized protein</fullName>
    </submittedName>
</protein>
<name>A0A8T9IE59_SALET</name>
<accession>A0A8T9IE59</accession>